<dbReference type="InterPro" id="IPR036264">
    <property type="entry name" value="Bact_exopeptidase_dim_dom"/>
</dbReference>
<evidence type="ECO:0000313" key="4">
    <source>
        <dbReference type="Proteomes" id="UP000776983"/>
    </source>
</evidence>
<evidence type="ECO:0000313" key="3">
    <source>
        <dbReference type="EMBL" id="MCB5362584.1"/>
    </source>
</evidence>
<dbReference type="NCBIfam" id="TIGR01891">
    <property type="entry name" value="amidohydrolases"/>
    <property type="match status" value="1"/>
</dbReference>
<dbReference type="Gene3D" id="3.40.630.10">
    <property type="entry name" value="Zn peptidases"/>
    <property type="match status" value="1"/>
</dbReference>
<dbReference type="InterPro" id="IPR002933">
    <property type="entry name" value="Peptidase_M20"/>
</dbReference>
<dbReference type="SUPFAM" id="SSF53187">
    <property type="entry name" value="Zn-dependent exopeptidases"/>
    <property type="match status" value="1"/>
</dbReference>
<keyword evidence="4" id="KW-1185">Reference proteome</keyword>
<evidence type="ECO:0000256" key="1">
    <source>
        <dbReference type="ARBA" id="ARBA00022801"/>
    </source>
</evidence>
<dbReference type="RefSeq" id="WP_226952813.1">
    <property type="nucleotide sequence ID" value="NZ_JACDXW010000001.1"/>
</dbReference>
<dbReference type="Pfam" id="PF01546">
    <property type="entry name" value="Peptidase_M20"/>
    <property type="match status" value="1"/>
</dbReference>
<evidence type="ECO:0000259" key="2">
    <source>
        <dbReference type="Pfam" id="PF07687"/>
    </source>
</evidence>
<dbReference type="SUPFAM" id="SSF55031">
    <property type="entry name" value="Bacterial exopeptidase dimerisation domain"/>
    <property type="match status" value="1"/>
</dbReference>
<protein>
    <submittedName>
        <fullName evidence="3">Amidohydrolase</fullName>
    </submittedName>
</protein>
<keyword evidence="1" id="KW-0378">Hydrolase</keyword>
<dbReference type="Proteomes" id="UP000776983">
    <property type="component" value="Unassembled WGS sequence"/>
</dbReference>
<dbReference type="PIRSF" id="PIRSF005962">
    <property type="entry name" value="Pept_M20D_amidohydro"/>
    <property type="match status" value="1"/>
</dbReference>
<dbReference type="InterPro" id="IPR011650">
    <property type="entry name" value="Peptidase_M20_dimer"/>
</dbReference>
<proteinExistence type="predicted"/>
<dbReference type="Gene3D" id="3.30.70.360">
    <property type="match status" value="1"/>
</dbReference>
<name>A0ABS8C9S2_9BURK</name>
<dbReference type="InterPro" id="IPR017439">
    <property type="entry name" value="Amidohydrolase"/>
</dbReference>
<dbReference type="PANTHER" id="PTHR11014">
    <property type="entry name" value="PEPTIDASE M20 FAMILY MEMBER"/>
    <property type="match status" value="1"/>
</dbReference>
<organism evidence="3 4">
    <name type="scientific">Mesopusillimonas faecipullorum</name>
    <dbReference type="NCBI Taxonomy" id="2755040"/>
    <lineage>
        <taxon>Bacteria</taxon>
        <taxon>Pseudomonadati</taxon>
        <taxon>Pseudomonadota</taxon>
        <taxon>Betaproteobacteria</taxon>
        <taxon>Burkholderiales</taxon>
        <taxon>Alcaligenaceae</taxon>
        <taxon>Mesopusillimonas</taxon>
    </lineage>
</organism>
<feature type="domain" description="Peptidase M20 dimerisation" evidence="2">
    <location>
        <begin position="185"/>
        <end position="281"/>
    </location>
</feature>
<reference evidence="3 4" key="1">
    <citation type="submission" date="2020-07" db="EMBL/GenBank/DDBJ databases">
        <title>Pusillimonas sp. nov., isolated from poultry manure in Taiwan.</title>
        <authorList>
            <person name="Lin S.-Y."/>
            <person name="Tang Y.-S."/>
            <person name="Young C.-C."/>
        </authorList>
    </citation>
    <scope>NUCLEOTIDE SEQUENCE [LARGE SCALE GENOMIC DNA]</scope>
    <source>
        <strain evidence="3 4">CC-YST705</strain>
    </source>
</reference>
<dbReference type="CDD" id="cd05666">
    <property type="entry name" value="M20_Acy1-like"/>
    <property type="match status" value="1"/>
</dbReference>
<gene>
    <name evidence="3" type="ORF">H0484_02290</name>
</gene>
<dbReference type="Pfam" id="PF07687">
    <property type="entry name" value="M20_dimer"/>
    <property type="match status" value="1"/>
</dbReference>
<comment type="caution">
    <text evidence="3">The sequence shown here is derived from an EMBL/GenBank/DDBJ whole genome shotgun (WGS) entry which is preliminary data.</text>
</comment>
<accession>A0ABS8C9S2</accession>
<dbReference type="PANTHER" id="PTHR11014:SF63">
    <property type="entry name" value="METALLOPEPTIDASE, PUTATIVE (AFU_ORTHOLOGUE AFUA_6G09600)-RELATED"/>
    <property type="match status" value="1"/>
</dbReference>
<sequence length="403" mass="43803">MQLIEPLLEWTEDIAAIRRDLHAHPELAYEENRSAEVVAQALQSWGVEVHRGLGKTGVVGIIHGRSRNGKAVGLRADMDALPMQEANTFAHASKHEGIMHACGHDGHTAMLLLAARHLAAHRDFDGTVYAIFQPAEEGFKGAQQMIDDGLFRLFPMDTVYGMHNWPGLPVGTFAVHDGAVMASSNTFEIIVRGKGAHAAMPHLGVDPIMAGVQLAQSLQTIVARQIDPVQAVVLSITQFHAGSADNVIPDEARLRGTVRTLSDANIDFVESRMQALCEQIAQGMQCTVQFSFTRSYPPTVNDPAEAAFSAEVLRDLVGDEQVLRTLPPSMGAEDFAFMLREKPGSYIWIGNGDGDHRLPGHGMGPCMLHNSSYDFNDDLLPMGASYWVTLATRKLAQLAAQPG</sequence>
<dbReference type="EMBL" id="JACDXW010000001">
    <property type="protein sequence ID" value="MCB5362584.1"/>
    <property type="molecule type" value="Genomic_DNA"/>
</dbReference>